<protein>
    <recommendedName>
        <fullName evidence="8">Solute carrier organic anion transporter family member</fullName>
    </recommendedName>
</protein>
<keyword evidence="4 8" id="KW-0812">Transmembrane</keyword>
<evidence type="ECO:0000256" key="2">
    <source>
        <dbReference type="ARBA" id="ARBA00009657"/>
    </source>
</evidence>
<feature type="transmembrane region" description="Helical" evidence="8">
    <location>
        <begin position="21"/>
        <end position="40"/>
    </location>
</feature>
<dbReference type="Pfam" id="PF07648">
    <property type="entry name" value="Kazal_2"/>
    <property type="match status" value="1"/>
</dbReference>
<evidence type="ECO:0000256" key="8">
    <source>
        <dbReference type="RuleBase" id="RU362056"/>
    </source>
</evidence>
<dbReference type="NCBIfam" id="TIGR00805">
    <property type="entry name" value="oat"/>
    <property type="match status" value="1"/>
</dbReference>
<dbReference type="Xenbase" id="XB-GENE-6255431">
    <property type="gene designation" value="slco1a2.L"/>
</dbReference>
<dbReference type="Gene3D" id="1.20.1250.20">
    <property type="entry name" value="MFS general substrate transporter like domains"/>
    <property type="match status" value="1"/>
</dbReference>
<evidence type="ECO:0000256" key="7">
    <source>
        <dbReference type="ARBA" id="ARBA00023157"/>
    </source>
</evidence>
<comment type="similarity">
    <text evidence="2 8">Belongs to the organo anion transporter (TC 2.A.60) family.</text>
</comment>
<keyword evidence="8" id="KW-0406">Ion transport</keyword>
<evidence type="ECO:0000313" key="13">
    <source>
        <dbReference type="Proteomes" id="UP000186698"/>
    </source>
</evidence>
<dbReference type="InterPro" id="IPR020846">
    <property type="entry name" value="MFS_dom"/>
</dbReference>
<feature type="transmembrane region" description="Helical" evidence="8">
    <location>
        <begin position="603"/>
        <end position="625"/>
    </location>
</feature>
<dbReference type="Gene3D" id="3.30.60.30">
    <property type="match status" value="1"/>
</dbReference>
<dbReference type="GO" id="GO:0006811">
    <property type="term" value="P:monoatomic ion transport"/>
    <property type="evidence" value="ECO:0007669"/>
    <property type="project" value="UniProtKB-KW"/>
</dbReference>
<dbReference type="PROSITE" id="PS50850">
    <property type="entry name" value="MFS"/>
    <property type="match status" value="1"/>
</dbReference>
<dbReference type="PANTHER" id="PTHR11388:SF16">
    <property type="entry name" value="SOLUTE CARRIER ORGANIC ANION TRANSPORTER FAMILY MEMBER 1A2"/>
    <property type="match status" value="1"/>
</dbReference>
<sequence>MGQVARNGSAKKPRGISKLKIFIFALSYAYVAKTLAYAYSESIITQIERRFNIPSSTIGIINGSFTIGNVLVIAFVSYFGAKLHRPKVIGLGCLIMSLGSGLAALPHLLMPRYEYESTVSTTSNSTSRVPLCLANQSLSHNVELPGECLGGSMSLMWIFVLVGNLLKGIGETPVEPLGLSYVDEFSKKENSPFYIGIIQTISIVGPLLGYLLAALCAQLYVDIGSINLDDVTIAQTDIRWVGAWWIGFFASSGACFLATLLFWFLPKSLPREGGERETEPSETLTLETEEHKGQNTSNEQAPGLSEFLRMIKSLFRNKIYMLFMIVTVLQFNAFSGYFSFLPKFVEQQYGKSPSEAIFLIGVYNLPIISLGYFLGGYYMKRFNVSTYRAAQIGFISEIMTFSINFSVFVMGCKNSPVMDLTVLYDGTDHISYLNNFTSSCNSPCDCPWDVWDPVCGDNGLVYISACHAGCTASVGEGQNTIFQNCSCVLASPFPSNGSATLGQCPREETCDSMLIYFMVMSFICCLIFSFGAMPAYMVLIRSLKPEEKSLGLGLHLLAARTVGGIPSLVSFGVLVDSTCLKWGVLECGEPGACRIYDTDLFRYLFNGIQCVIRMSSYVPCIFILLSLKREQAQRDSAPPPAGRAETQEK</sequence>
<keyword evidence="3" id="KW-1003">Cell membrane</keyword>
<evidence type="ECO:0000256" key="6">
    <source>
        <dbReference type="ARBA" id="ARBA00023136"/>
    </source>
</evidence>
<keyword evidence="5 8" id="KW-1133">Transmembrane helix</keyword>
<keyword evidence="6 8" id="KW-0472">Membrane</keyword>
<evidence type="ECO:0000313" key="15">
    <source>
        <dbReference type="Xenbase" id="XB-GENE-6255431"/>
    </source>
</evidence>
<dbReference type="Bgee" id="398783">
    <property type="expression patterns" value="Expressed in kidney and 6 other cell types or tissues"/>
</dbReference>
<dbReference type="RefSeq" id="NP_001083171.1">
    <property type="nucleotide sequence ID" value="NM_001089702.2"/>
</dbReference>
<accession>Q6PAW3</accession>
<dbReference type="CTD" id="398783"/>
<feature type="region of interest" description="Disordered" evidence="9">
    <location>
        <begin position="271"/>
        <end position="299"/>
    </location>
</feature>
<dbReference type="AlphaFoldDB" id="Q6PAW3"/>
<feature type="transmembrane region" description="Helical" evidence="8">
    <location>
        <begin position="319"/>
        <end position="340"/>
    </location>
</feature>
<dbReference type="InterPro" id="IPR036259">
    <property type="entry name" value="MFS_trans_sf"/>
</dbReference>
<dbReference type="GO" id="GO:0016323">
    <property type="term" value="C:basolateral plasma membrane"/>
    <property type="evidence" value="ECO:0007669"/>
    <property type="project" value="TreeGrafter"/>
</dbReference>
<dbReference type="GO" id="GO:0015125">
    <property type="term" value="F:bile acid transmembrane transporter activity"/>
    <property type="evidence" value="ECO:0007669"/>
    <property type="project" value="TreeGrafter"/>
</dbReference>
<dbReference type="GO" id="GO:0043252">
    <property type="term" value="P:sodium-independent organic anion transport"/>
    <property type="evidence" value="ECO:0007669"/>
    <property type="project" value="TreeGrafter"/>
</dbReference>
<feature type="transmembrane region" description="Helical" evidence="8">
    <location>
        <begin position="552"/>
        <end position="575"/>
    </location>
</feature>
<feature type="transmembrane region" description="Helical" evidence="8">
    <location>
        <begin position="88"/>
        <end position="109"/>
    </location>
</feature>
<feature type="transmembrane region" description="Helical" evidence="8">
    <location>
        <begin position="149"/>
        <end position="166"/>
    </location>
</feature>
<evidence type="ECO:0000256" key="1">
    <source>
        <dbReference type="ARBA" id="ARBA00004651"/>
    </source>
</evidence>
<dbReference type="DNASU" id="398783"/>
<feature type="transmembrane region" description="Helical" evidence="8">
    <location>
        <begin position="241"/>
        <end position="265"/>
    </location>
</feature>
<keyword evidence="8" id="KW-0813">Transport</keyword>
<dbReference type="Pfam" id="PF03137">
    <property type="entry name" value="OATP"/>
    <property type="match status" value="1"/>
</dbReference>
<gene>
    <name evidence="14 15" type="primary">slco1a2.L</name>
    <name evidence="12" type="synonym">MGC68666</name>
    <name evidence="14" type="synonym">oatp</name>
    <name evidence="14" type="synonym">oatp-a</name>
    <name evidence="14" type="synonym">oatp1a2</name>
    <name evidence="14" type="synonym">slc21a3</name>
    <name evidence="14" type="synonym">slco1a2</name>
</gene>
<feature type="transmembrane region" description="Helical" evidence="8">
    <location>
        <begin position="356"/>
        <end position="378"/>
    </location>
</feature>
<feature type="transmembrane region" description="Helical" evidence="8">
    <location>
        <begin position="193"/>
        <end position="221"/>
    </location>
</feature>
<evidence type="ECO:0000256" key="5">
    <source>
        <dbReference type="ARBA" id="ARBA00022989"/>
    </source>
</evidence>
<dbReference type="InterPro" id="IPR036058">
    <property type="entry name" value="Kazal_dom_sf"/>
</dbReference>
<dbReference type="PANTHER" id="PTHR11388">
    <property type="entry name" value="ORGANIC ANION TRANSPORTER"/>
    <property type="match status" value="1"/>
</dbReference>
<dbReference type="KEGG" id="xla:398783"/>
<proteinExistence type="evidence at transcript level"/>
<dbReference type="EMBL" id="BC060021">
    <property type="protein sequence ID" value="AAH60021.1"/>
    <property type="molecule type" value="mRNA"/>
</dbReference>
<dbReference type="InterPro" id="IPR002350">
    <property type="entry name" value="Kazal_dom"/>
</dbReference>
<dbReference type="SUPFAM" id="SSF103473">
    <property type="entry name" value="MFS general substrate transporter"/>
    <property type="match status" value="1"/>
</dbReference>
<evidence type="ECO:0000313" key="12">
    <source>
        <dbReference type="EMBL" id="AAH60021.1"/>
    </source>
</evidence>
<dbReference type="SUPFAM" id="SSF100895">
    <property type="entry name" value="Kazal-type serine protease inhibitors"/>
    <property type="match status" value="1"/>
</dbReference>
<reference evidence="14" key="1">
    <citation type="journal article" date="2002" name="Dev. Dyn.">
        <title>Genetic and genomic tools for Xenopus research: The NIH Xenopus initiative.</title>
        <authorList>
            <person name="Klein S.L."/>
            <person name="Strausberg R.L."/>
            <person name="Wagner L."/>
            <person name="Pontius J."/>
            <person name="Clifton S.W."/>
            <person name="Richardson P."/>
        </authorList>
    </citation>
    <scope>NUCLEOTIDE SEQUENCE</scope>
</reference>
<dbReference type="AGR" id="Xenbase:XB-GENE-6255431"/>
<evidence type="ECO:0000256" key="9">
    <source>
        <dbReference type="SAM" id="MobiDB-lite"/>
    </source>
</evidence>
<feature type="domain" description="Kazal-like" evidence="11">
    <location>
        <begin position="434"/>
        <end position="489"/>
    </location>
</feature>
<keyword evidence="13" id="KW-1185">Reference proteome</keyword>
<dbReference type="InterPro" id="IPR004156">
    <property type="entry name" value="OATP"/>
</dbReference>
<reference evidence="14" key="3">
    <citation type="submission" date="2022-04" db="UniProtKB">
        <authorList>
            <consortium name="RefSeq"/>
        </authorList>
    </citation>
    <scope>IDENTIFICATION</scope>
</reference>
<dbReference type="PROSITE" id="PS51465">
    <property type="entry name" value="KAZAL_2"/>
    <property type="match status" value="1"/>
</dbReference>
<dbReference type="OrthoDB" id="5062115at2759"/>
<dbReference type="GeneID" id="398783"/>
<dbReference type="GO" id="GO:0015347">
    <property type="term" value="F:sodium-independent organic anion transmembrane transporter activity"/>
    <property type="evidence" value="ECO:0007669"/>
    <property type="project" value="TreeGrafter"/>
</dbReference>
<dbReference type="Proteomes" id="UP000186698">
    <property type="component" value="Chromosome 3L"/>
</dbReference>
<comment type="subcellular location">
    <subcellularLocation>
        <location evidence="1 8">Cell membrane</location>
        <topology evidence="1 8">Multi-pass membrane protein</topology>
    </subcellularLocation>
</comment>
<name>Q6PAW3_XENLA</name>
<feature type="transmembrane region" description="Helical" evidence="8">
    <location>
        <begin position="513"/>
        <end position="540"/>
    </location>
</feature>
<evidence type="ECO:0000256" key="4">
    <source>
        <dbReference type="ARBA" id="ARBA00022692"/>
    </source>
</evidence>
<evidence type="ECO:0000259" key="11">
    <source>
        <dbReference type="PROSITE" id="PS51465"/>
    </source>
</evidence>
<dbReference type="CDD" id="cd17458">
    <property type="entry name" value="MFS_SLCO1A_OATP1A"/>
    <property type="match status" value="1"/>
</dbReference>
<organism evidence="12">
    <name type="scientific">Xenopus laevis</name>
    <name type="common">African clawed frog</name>
    <dbReference type="NCBI Taxonomy" id="8355"/>
    <lineage>
        <taxon>Eukaryota</taxon>
        <taxon>Metazoa</taxon>
        <taxon>Chordata</taxon>
        <taxon>Craniata</taxon>
        <taxon>Vertebrata</taxon>
        <taxon>Euteleostomi</taxon>
        <taxon>Amphibia</taxon>
        <taxon>Batrachia</taxon>
        <taxon>Anura</taxon>
        <taxon>Pipoidea</taxon>
        <taxon>Pipidae</taxon>
        <taxon>Xenopodinae</taxon>
        <taxon>Xenopus</taxon>
        <taxon>Xenopus</taxon>
    </lineage>
</organism>
<feature type="domain" description="Major facilitator superfamily (MFS) profile" evidence="10">
    <location>
        <begin position="22"/>
        <end position="631"/>
    </location>
</feature>
<evidence type="ECO:0000259" key="10">
    <source>
        <dbReference type="PROSITE" id="PS50850"/>
    </source>
</evidence>
<keyword evidence="7" id="KW-1015">Disulfide bond</keyword>
<feature type="transmembrane region" description="Helical" evidence="8">
    <location>
        <begin position="390"/>
        <end position="411"/>
    </location>
</feature>
<reference evidence="12" key="2">
    <citation type="submission" date="2003-10" db="EMBL/GenBank/DDBJ databases">
        <authorList>
            <consortium name="NIH - Xenopus Gene Collection (XGC) project"/>
        </authorList>
    </citation>
    <scope>NUCLEOTIDE SEQUENCE [LARGE SCALE MRNA]</scope>
    <source>
        <tissue evidence="12">Kidney</tissue>
    </source>
</reference>
<evidence type="ECO:0000256" key="3">
    <source>
        <dbReference type="ARBA" id="ARBA00022475"/>
    </source>
</evidence>
<evidence type="ECO:0000313" key="14">
    <source>
        <dbReference type="RefSeq" id="NP_001083171.1"/>
    </source>
</evidence>
<feature type="transmembrane region" description="Helical" evidence="8">
    <location>
        <begin position="60"/>
        <end position="81"/>
    </location>
</feature>